<dbReference type="Proteomes" id="UP000472271">
    <property type="component" value="Chromosome 10"/>
</dbReference>
<keyword evidence="2" id="KW-1185">Reference proteome</keyword>
<reference evidence="1" key="3">
    <citation type="submission" date="2025-09" db="UniProtKB">
        <authorList>
            <consortium name="Ensembl"/>
        </authorList>
    </citation>
    <scope>IDENTIFICATION</scope>
</reference>
<reference evidence="1" key="2">
    <citation type="submission" date="2025-08" db="UniProtKB">
        <authorList>
            <consortium name="Ensembl"/>
        </authorList>
    </citation>
    <scope>IDENTIFICATION</scope>
</reference>
<reference evidence="1" key="1">
    <citation type="submission" date="2019-06" db="EMBL/GenBank/DDBJ databases">
        <authorList>
            <consortium name="Wellcome Sanger Institute Data Sharing"/>
        </authorList>
    </citation>
    <scope>NUCLEOTIDE SEQUENCE [LARGE SCALE GENOMIC DNA]</scope>
</reference>
<organism evidence="1 2">
    <name type="scientific">Sphaeramia orbicularis</name>
    <name type="common">orbiculate cardinalfish</name>
    <dbReference type="NCBI Taxonomy" id="375764"/>
    <lineage>
        <taxon>Eukaryota</taxon>
        <taxon>Metazoa</taxon>
        <taxon>Chordata</taxon>
        <taxon>Craniata</taxon>
        <taxon>Vertebrata</taxon>
        <taxon>Euteleostomi</taxon>
        <taxon>Actinopterygii</taxon>
        <taxon>Neopterygii</taxon>
        <taxon>Teleostei</taxon>
        <taxon>Neoteleostei</taxon>
        <taxon>Acanthomorphata</taxon>
        <taxon>Gobiaria</taxon>
        <taxon>Kurtiformes</taxon>
        <taxon>Apogonoidei</taxon>
        <taxon>Apogonidae</taxon>
        <taxon>Apogoninae</taxon>
        <taxon>Sphaeramia</taxon>
    </lineage>
</organism>
<evidence type="ECO:0000313" key="1">
    <source>
        <dbReference type="Ensembl" id="ENSSORP00005024456.1"/>
    </source>
</evidence>
<dbReference type="AlphaFoldDB" id="A0A673A5D5"/>
<dbReference type="InParanoid" id="A0A673A5D5"/>
<name>A0A673A5D5_9TELE</name>
<dbReference type="Ensembl" id="ENSSORT00005025169.1">
    <property type="protein sequence ID" value="ENSSORP00005024456.1"/>
    <property type="gene ID" value="ENSSORG00005011762.1"/>
</dbReference>
<evidence type="ECO:0000313" key="2">
    <source>
        <dbReference type="Proteomes" id="UP000472271"/>
    </source>
</evidence>
<protein>
    <submittedName>
        <fullName evidence="1">Uncharacterized protein</fullName>
    </submittedName>
</protein>
<accession>A0A673A5D5</accession>
<sequence>TSPGASVAVRKTVRAFSCAAARSQLHRTEGAGVLSGKVDRFGGVTVNLADLGLPADISESSFSRLLQGLCTTVWNKEEDARLHPFCTNNLL</sequence>
<proteinExistence type="predicted"/>